<comment type="catalytic activity">
    <reaction evidence="7">
        <text>DNA(n) + a 2'-deoxyribonucleoside 5'-triphosphate = DNA(n+1) + diphosphate</text>
        <dbReference type="Rhea" id="RHEA:22508"/>
        <dbReference type="Rhea" id="RHEA-COMP:17339"/>
        <dbReference type="Rhea" id="RHEA-COMP:17340"/>
        <dbReference type="ChEBI" id="CHEBI:33019"/>
        <dbReference type="ChEBI" id="CHEBI:61560"/>
        <dbReference type="ChEBI" id="CHEBI:173112"/>
        <dbReference type="EC" id="2.7.7.7"/>
    </reaction>
</comment>
<feature type="domain" description="DNA polymerase III delta subunit C-terminal" evidence="8">
    <location>
        <begin position="212"/>
        <end position="312"/>
    </location>
</feature>
<dbReference type="InterPro" id="IPR004622">
    <property type="entry name" value="DNA_pol_HolB"/>
</dbReference>
<evidence type="ECO:0000256" key="3">
    <source>
        <dbReference type="ARBA" id="ARBA00022679"/>
    </source>
</evidence>
<dbReference type="InterPro" id="IPR050238">
    <property type="entry name" value="DNA_Rep/Repair_Clamp_Loader"/>
</dbReference>
<evidence type="ECO:0000256" key="7">
    <source>
        <dbReference type="ARBA" id="ARBA00049244"/>
    </source>
</evidence>
<dbReference type="SUPFAM" id="SSF52540">
    <property type="entry name" value="P-loop containing nucleoside triphosphate hydrolases"/>
    <property type="match status" value="1"/>
</dbReference>
<dbReference type="GO" id="GO:0009360">
    <property type="term" value="C:DNA polymerase III complex"/>
    <property type="evidence" value="ECO:0007669"/>
    <property type="project" value="InterPro"/>
</dbReference>
<dbReference type="GO" id="GO:0006261">
    <property type="term" value="P:DNA-templated DNA replication"/>
    <property type="evidence" value="ECO:0007669"/>
    <property type="project" value="TreeGrafter"/>
</dbReference>
<evidence type="ECO:0000259" key="8">
    <source>
        <dbReference type="Pfam" id="PF09115"/>
    </source>
</evidence>
<keyword evidence="4" id="KW-0548">Nucleotidyltransferase</keyword>
<dbReference type="InterPro" id="IPR027417">
    <property type="entry name" value="P-loop_NTPase"/>
</dbReference>
<evidence type="ECO:0000256" key="4">
    <source>
        <dbReference type="ARBA" id="ARBA00022695"/>
    </source>
</evidence>
<proteinExistence type="predicted"/>
<dbReference type="RefSeq" id="WP_066611674.1">
    <property type="nucleotide sequence ID" value="NZ_LQQU01000017.1"/>
</dbReference>
<reference evidence="10" key="1">
    <citation type="submission" date="2016-01" db="EMBL/GenBank/DDBJ databases">
        <title>Draft genome of Chromobacterium sp. F49.</title>
        <authorList>
            <person name="Hong K.W."/>
        </authorList>
    </citation>
    <scope>NUCLEOTIDE SEQUENCE [LARGE SCALE GENOMIC DNA]</scope>
    <source>
        <strain evidence="10">CN10</strain>
    </source>
</reference>
<keyword evidence="3" id="KW-0808">Transferase</keyword>
<accession>A0A161SAH5</accession>
<dbReference type="GO" id="GO:0003677">
    <property type="term" value="F:DNA binding"/>
    <property type="evidence" value="ECO:0007669"/>
    <property type="project" value="InterPro"/>
</dbReference>
<dbReference type="PANTHER" id="PTHR11669:SF8">
    <property type="entry name" value="DNA POLYMERASE III SUBUNIT DELTA"/>
    <property type="match status" value="1"/>
</dbReference>
<keyword evidence="6" id="KW-0239">DNA-directed DNA polymerase</keyword>
<dbReference type="GO" id="GO:0003887">
    <property type="term" value="F:DNA-directed DNA polymerase activity"/>
    <property type="evidence" value="ECO:0007669"/>
    <property type="project" value="UniProtKB-KW"/>
</dbReference>
<dbReference type="OrthoDB" id="9811073at2"/>
<keyword evidence="5" id="KW-0235">DNA replication</keyword>
<dbReference type="AlphaFoldDB" id="A0A161SAH5"/>
<evidence type="ECO:0000313" key="10">
    <source>
        <dbReference type="Proteomes" id="UP000076625"/>
    </source>
</evidence>
<gene>
    <name evidence="9" type="ORF">AVW16_10270</name>
</gene>
<dbReference type="STRING" id="1452487.AVW16_10270"/>
<dbReference type="PANTHER" id="PTHR11669">
    <property type="entry name" value="REPLICATION FACTOR C / DNA POLYMERASE III GAMMA-TAU SUBUNIT"/>
    <property type="match status" value="1"/>
</dbReference>
<evidence type="ECO:0000256" key="1">
    <source>
        <dbReference type="ARBA" id="ARBA00012417"/>
    </source>
</evidence>
<dbReference type="GO" id="GO:0008408">
    <property type="term" value="F:3'-5' exonuclease activity"/>
    <property type="evidence" value="ECO:0007669"/>
    <property type="project" value="InterPro"/>
</dbReference>
<dbReference type="InterPro" id="IPR015199">
    <property type="entry name" value="DNA_pol_III_delta_C"/>
</dbReference>
<comment type="caution">
    <text evidence="9">The sequence shown here is derived from an EMBL/GenBank/DDBJ whole genome shotgun (WGS) entry which is preliminary data.</text>
</comment>
<dbReference type="Proteomes" id="UP000076625">
    <property type="component" value="Unassembled WGS sequence"/>
</dbReference>
<dbReference type="EMBL" id="LQQU01000017">
    <property type="protein sequence ID" value="KZE32763.1"/>
    <property type="molecule type" value="Genomic_DNA"/>
</dbReference>
<dbReference type="EC" id="2.7.7.7" evidence="1"/>
<dbReference type="Gene3D" id="3.40.50.300">
    <property type="entry name" value="P-loop containing nucleotide triphosphate hydrolases"/>
    <property type="match status" value="1"/>
</dbReference>
<name>A0A161SAH5_9NEIS</name>
<dbReference type="NCBIfam" id="TIGR00678">
    <property type="entry name" value="holB"/>
    <property type="match status" value="1"/>
</dbReference>
<organism evidence="9 10">
    <name type="scientific">Crenobacter luteus</name>
    <dbReference type="NCBI Taxonomy" id="1452487"/>
    <lineage>
        <taxon>Bacteria</taxon>
        <taxon>Pseudomonadati</taxon>
        <taxon>Pseudomonadota</taxon>
        <taxon>Betaproteobacteria</taxon>
        <taxon>Neisseriales</taxon>
        <taxon>Neisseriaceae</taxon>
        <taxon>Crenobacter</taxon>
    </lineage>
</organism>
<dbReference type="Pfam" id="PF13177">
    <property type="entry name" value="DNA_pol3_delta2"/>
    <property type="match status" value="1"/>
</dbReference>
<evidence type="ECO:0000256" key="5">
    <source>
        <dbReference type="ARBA" id="ARBA00022705"/>
    </source>
</evidence>
<sequence length="331" mass="36402">MRYPWQDADWRRIRGEFSRLPNAWLFAGPAGIGKRAFAETLAQALLCEAPRDDATACGECEACRWFAAGHHPDYRALSPDDGDDGGKGARRLAQIRIEAVRELIEFAHLSAHRAGRRVVLVEPAEAMNPAAANALLKILEEPPEGVLFLLVSHQRERLLPTIKSRCRPFVLTAPDREAALAYLAREGVENAEAELAHHGGVPLFEHDAARRETRDRFLAALERPTLAGLLALAEAADKDKLPLGVALDWLMKWLGDLAGLRLANAVRYHPDRRAALEALAGRADPVALMRCYDALVALAPFAEHTLNVRLQLEAAFADYLNCLAAPSRAAR</sequence>
<evidence type="ECO:0000256" key="6">
    <source>
        <dbReference type="ARBA" id="ARBA00022932"/>
    </source>
</evidence>
<evidence type="ECO:0000313" key="9">
    <source>
        <dbReference type="EMBL" id="KZE32763.1"/>
    </source>
</evidence>
<dbReference type="Pfam" id="PF09115">
    <property type="entry name" value="DNApol3-delta_C"/>
    <property type="match status" value="1"/>
</dbReference>
<protein>
    <recommendedName>
        <fullName evidence="2">DNA polymerase III subunit delta'</fullName>
        <ecNumber evidence="1">2.7.7.7</ecNumber>
    </recommendedName>
</protein>
<evidence type="ECO:0000256" key="2">
    <source>
        <dbReference type="ARBA" id="ARBA00014363"/>
    </source>
</evidence>
<keyword evidence="10" id="KW-1185">Reference proteome</keyword>